<keyword evidence="2" id="KW-1185">Reference proteome</keyword>
<name>A0A9W9WV32_9EURO</name>
<evidence type="ECO:0000313" key="2">
    <source>
        <dbReference type="Proteomes" id="UP001148312"/>
    </source>
</evidence>
<evidence type="ECO:0000313" key="1">
    <source>
        <dbReference type="EMBL" id="KAJ5477047.1"/>
    </source>
</evidence>
<dbReference type="RefSeq" id="XP_056787591.1">
    <property type="nucleotide sequence ID" value="XM_056936792.1"/>
</dbReference>
<comment type="caution">
    <text evidence="1">The sequence shown here is derived from an EMBL/GenBank/DDBJ whole genome shotgun (WGS) entry which is preliminary data.</text>
</comment>
<reference evidence="1" key="2">
    <citation type="journal article" date="2023" name="IMA Fungus">
        <title>Comparative genomic study of the Penicillium genus elucidates a diverse pangenome and 15 lateral gene transfer events.</title>
        <authorList>
            <person name="Petersen C."/>
            <person name="Sorensen T."/>
            <person name="Nielsen M.R."/>
            <person name="Sondergaard T.E."/>
            <person name="Sorensen J.L."/>
            <person name="Fitzpatrick D.A."/>
            <person name="Frisvad J.C."/>
            <person name="Nielsen K.L."/>
        </authorList>
    </citation>
    <scope>NUCLEOTIDE SEQUENCE</scope>
    <source>
        <strain evidence="1">IBT 30728</strain>
    </source>
</reference>
<dbReference type="EMBL" id="JAPWDQ010000010">
    <property type="protein sequence ID" value="KAJ5477047.1"/>
    <property type="molecule type" value="Genomic_DNA"/>
</dbReference>
<dbReference type="GeneID" id="81627041"/>
<organism evidence="1 2">
    <name type="scientific">Penicillium diatomitis</name>
    <dbReference type="NCBI Taxonomy" id="2819901"/>
    <lineage>
        <taxon>Eukaryota</taxon>
        <taxon>Fungi</taxon>
        <taxon>Dikarya</taxon>
        <taxon>Ascomycota</taxon>
        <taxon>Pezizomycotina</taxon>
        <taxon>Eurotiomycetes</taxon>
        <taxon>Eurotiomycetidae</taxon>
        <taxon>Eurotiales</taxon>
        <taxon>Aspergillaceae</taxon>
        <taxon>Penicillium</taxon>
    </lineage>
</organism>
<proteinExistence type="predicted"/>
<gene>
    <name evidence="1" type="ORF">N7539_007191</name>
</gene>
<dbReference type="Proteomes" id="UP001148312">
    <property type="component" value="Unassembled WGS sequence"/>
</dbReference>
<accession>A0A9W9WV32</accession>
<reference evidence="1" key="1">
    <citation type="submission" date="2022-12" db="EMBL/GenBank/DDBJ databases">
        <authorList>
            <person name="Petersen C."/>
        </authorList>
    </citation>
    <scope>NUCLEOTIDE SEQUENCE</scope>
    <source>
        <strain evidence="1">IBT 30728</strain>
    </source>
</reference>
<sequence length="62" mass="7037">MFSRRGVYGEGSVCVVVGSRVGQKWRWRRAHRAMNGAGAGVGRQERVVDRLESMEDWWTAAQ</sequence>
<dbReference type="AlphaFoldDB" id="A0A9W9WV32"/>
<protein>
    <submittedName>
        <fullName evidence="1">Uncharacterized protein</fullName>
    </submittedName>
</protein>